<dbReference type="GO" id="GO:0005975">
    <property type="term" value="P:carbohydrate metabolic process"/>
    <property type="evidence" value="ECO:0007669"/>
    <property type="project" value="InterPro"/>
</dbReference>
<evidence type="ECO:0000313" key="6">
    <source>
        <dbReference type="Proteomes" id="UP000324832"/>
    </source>
</evidence>
<dbReference type="Proteomes" id="UP000324832">
    <property type="component" value="Unassembled WGS sequence"/>
</dbReference>
<dbReference type="Gene3D" id="3.20.20.80">
    <property type="entry name" value="Glycosidases"/>
    <property type="match status" value="2"/>
</dbReference>
<keyword evidence="2" id="KW-0378">Hydrolase</keyword>
<evidence type="ECO:0000313" key="5">
    <source>
        <dbReference type="EMBL" id="VVC86380.1"/>
    </source>
</evidence>
<protein>
    <submittedName>
        <fullName evidence="5">Uncharacterized protein</fullName>
    </submittedName>
</protein>
<dbReference type="PANTHER" id="PTHR10353:SF36">
    <property type="entry name" value="LP05116P"/>
    <property type="match status" value="1"/>
</dbReference>
<evidence type="ECO:0000256" key="3">
    <source>
        <dbReference type="ARBA" id="ARBA00023295"/>
    </source>
</evidence>
<evidence type="ECO:0000256" key="4">
    <source>
        <dbReference type="RuleBase" id="RU003690"/>
    </source>
</evidence>
<dbReference type="PANTHER" id="PTHR10353">
    <property type="entry name" value="GLYCOSYL HYDROLASE"/>
    <property type="match status" value="1"/>
</dbReference>
<proteinExistence type="inferred from homology"/>
<organism evidence="5 6">
    <name type="scientific">Leptidea sinapis</name>
    <dbReference type="NCBI Taxonomy" id="189913"/>
    <lineage>
        <taxon>Eukaryota</taxon>
        <taxon>Metazoa</taxon>
        <taxon>Ecdysozoa</taxon>
        <taxon>Arthropoda</taxon>
        <taxon>Hexapoda</taxon>
        <taxon>Insecta</taxon>
        <taxon>Pterygota</taxon>
        <taxon>Neoptera</taxon>
        <taxon>Endopterygota</taxon>
        <taxon>Lepidoptera</taxon>
        <taxon>Glossata</taxon>
        <taxon>Ditrysia</taxon>
        <taxon>Papilionoidea</taxon>
        <taxon>Pieridae</taxon>
        <taxon>Dismorphiinae</taxon>
        <taxon>Leptidea</taxon>
    </lineage>
</organism>
<keyword evidence="3" id="KW-0326">Glycosidase</keyword>
<evidence type="ECO:0000256" key="2">
    <source>
        <dbReference type="ARBA" id="ARBA00022801"/>
    </source>
</evidence>
<sequence>MLRLGGWKVGIANNPVWIQASSPEHEELAELARQFGIGRYAHPIYSKAGGWPPKVIKLMEEYGRRMGYASSPLPPFSEEEIKLIRVGRFGHPGQVMISASGYSEGHQHQLVWLRRTYGNLSFWITENGSGSIHDIHDEDRIEFIREHLKEVLMWTSNMVYTKWTSMIRIEGGYPEILRVSTLMW</sequence>
<accession>A0A5E4PKE8</accession>
<dbReference type="Pfam" id="PF00232">
    <property type="entry name" value="Glyco_hydro_1"/>
    <property type="match status" value="1"/>
</dbReference>
<reference evidence="5 6" key="1">
    <citation type="submission" date="2017-07" db="EMBL/GenBank/DDBJ databases">
        <authorList>
            <person name="Talla V."/>
            <person name="Backstrom N."/>
        </authorList>
    </citation>
    <scope>NUCLEOTIDE SEQUENCE [LARGE SCALE GENOMIC DNA]</scope>
</reference>
<dbReference type="InterPro" id="IPR017853">
    <property type="entry name" value="GH"/>
</dbReference>
<comment type="similarity">
    <text evidence="1 4">Belongs to the glycosyl hydrolase 1 family.</text>
</comment>
<name>A0A5E4PKE8_9NEOP</name>
<dbReference type="AlphaFoldDB" id="A0A5E4PKE8"/>
<dbReference type="GO" id="GO:0008422">
    <property type="term" value="F:beta-glucosidase activity"/>
    <property type="evidence" value="ECO:0007669"/>
    <property type="project" value="TreeGrafter"/>
</dbReference>
<dbReference type="SUPFAM" id="SSF51445">
    <property type="entry name" value="(Trans)glycosidases"/>
    <property type="match status" value="1"/>
</dbReference>
<evidence type="ECO:0000256" key="1">
    <source>
        <dbReference type="ARBA" id="ARBA00010838"/>
    </source>
</evidence>
<gene>
    <name evidence="5" type="ORF">LSINAPIS_LOCUS213</name>
</gene>
<dbReference type="InterPro" id="IPR001360">
    <property type="entry name" value="Glyco_hydro_1"/>
</dbReference>
<keyword evidence="6" id="KW-1185">Reference proteome</keyword>
<dbReference type="EMBL" id="FZQP02000003">
    <property type="protein sequence ID" value="VVC86380.1"/>
    <property type="molecule type" value="Genomic_DNA"/>
</dbReference>